<feature type="transmembrane region" description="Helical" evidence="1">
    <location>
        <begin position="6"/>
        <end position="30"/>
    </location>
</feature>
<dbReference type="EMBL" id="MZ089782">
    <property type="protein sequence ID" value="QXN75182.1"/>
    <property type="molecule type" value="Genomic_DNA"/>
</dbReference>
<name>A0A8F5MJ03_9VIRU</name>
<evidence type="ECO:0000313" key="2">
    <source>
        <dbReference type="EMBL" id="QXN75182.1"/>
    </source>
</evidence>
<keyword evidence="1" id="KW-1133">Transmembrane helix</keyword>
<keyword evidence="1" id="KW-0472">Membrane</keyword>
<protein>
    <submittedName>
        <fullName evidence="2">Uncharacterized protein</fullName>
    </submittedName>
</protein>
<sequence length="134" mass="15074">MSPYCFLISLSQGIPCCCFFFFFIIIKLIYSFFLMKLAFRVLPVVLGSSTMASISCGNEERLLSFKDWPIEIDEQSIYAMNDTGILLDLGSSFTAAAYVCQLMASCPAYRFSGVTSNQDCHFITYEQVESVPEK</sequence>
<proteinExistence type="predicted"/>
<evidence type="ECO:0000256" key="1">
    <source>
        <dbReference type="SAM" id="Phobius"/>
    </source>
</evidence>
<reference evidence="2" key="1">
    <citation type="submission" date="2021-04" db="EMBL/GenBank/DDBJ databases">
        <title>Genomes of microviruses identified in yellow-bellied marmot fecal samples.</title>
        <authorList>
            <person name="Varsani A."/>
            <person name="Kraberger S."/>
            <person name="Chatterjee A."/>
            <person name="Richet C."/>
            <person name="Fontenele R.S."/>
            <person name="Schmidlin K."/>
            <person name="Blumstein D.T."/>
        </authorList>
    </citation>
    <scope>NUCLEOTIDE SEQUENCE</scope>
    <source>
        <strain evidence="2">Mar36</strain>
    </source>
</reference>
<accession>A0A8F5MJ03</accession>
<keyword evidence="1" id="KW-0812">Transmembrane</keyword>
<organism evidence="2">
    <name type="scientific">Microvirus mar36</name>
    <dbReference type="NCBI Taxonomy" id="2851170"/>
    <lineage>
        <taxon>Viruses</taxon>
        <taxon>Monodnaviria</taxon>
        <taxon>Sangervirae</taxon>
        <taxon>Phixviricota</taxon>
        <taxon>Malgrandaviricetes</taxon>
        <taxon>Petitvirales</taxon>
        <taxon>Microviridae</taxon>
    </lineage>
</organism>